<dbReference type="PANTHER" id="PTHR42282:SF1">
    <property type="entry name" value="PANTOATE KINASE"/>
    <property type="match status" value="1"/>
</dbReference>
<evidence type="ECO:0000313" key="5">
    <source>
        <dbReference type="Proteomes" id="UP000017840"/>
    </source>
</evidence>
<dbReference type="PANTHER" id="PTHR42282">
    <property type="entry name" value="PANTOATE KINASE-RELATED"/>
    <property type="match status" value="1"/>
</dbReference>
<feature type="region of interest" description="Disordered" evidence="2">
    <location>
        <begin position="1"/>
        <end position="30"/>
    </location>
</feature>
<keyword evidence="1 4" id="KW-0067">ATP-binding</keyword>
<keyword evidence="5" id="KW-1185">Reference proteome</keyword>
<dbReference type="HAMAP" id="MF_02223">
    <property type="entry name" value="Pantoate_kinase"/>
    <property type="match status" value="1"/>
</dbReference>
<keyword evidence="1" id="KW-0547">Nucleotide-binding</keyword>
<dbReference type="SUPFAM" id="SSF54211">
    <property type="entry name" value="Ribosomal protein S5 domain 2-like"/>
    <property type="match status" value="1"/>
</dbReference>
<feature type="domain" description="GHMP kinase N-terminal" evidence="3">
    <location>
        <begin position="69"/>
        <end position="137"/>
    </location>
</feature>
<dbReference type="Proteomes" id="UP000017840">
    <property type="component" value="Unassembled WGS sequence"/>
</dbReference>
<dbReference type="GO" id="GO:0016301">
    <property type="term" value="F:kinase activity"/>
    <property type="evidence" value="ECO:0007669"/>
    <property type="project" value="UniProtKB-UniRule"/>
</dbReference>
<evidence type="ECO:0000256" key="2">
    <source>
        <dbReference type="SAM" id="MobiDB-lite"/>
    </source>
</evidence>
<dbReference type="Pfam" id="PF00288">
    <property type="entry name" value="GHMP_kinases_N"/>
    <property type="match status" value="1"/>
</dbReference>
<reference evidence="4 5" key="1">
    <citation type="journal article" date="2013" name="Genome Announc.">
        <title>Draft Genome Sequence of 'Candidatus Halobonum tyrrellensis' Strain G22, Isolated from the Hypersaline Waters of Lake Tyrrell, Australia.</title>
        <authorList>
            <person name="Ugalde J.A."/>
            <person name="Narasingarao P."/>
            <person name="Kuo S."/>
            <person name="Podell S."/>
            <person name="Allen E.E."/>
        </authorList>
    </citation>
    <scope>NUCLEOTIDE SEQUENCE [LARGE SCALE GENOMIC DNA]</scope>
    <source>
        <strain evidence="4 5">G22</strain>
    </source>
</reference>
<dbReference type="eggNOG" id="arCOG04263">
    <property type="taxonomic scope" value="Archaea"/>
</dbReference>
<dbReference type="UniPathway" id="UPA00241"/>
<dbReference type="AlphaFoldDB" id="V4GU42"/>
<dbReference type="InterPro" id="IPR006204">
    <property type="entry name" value="GHMP_kinase_N_dom"/>
</dbReference>
<sequence length="262" mass="26493">MTTAHAPGSVTTVFAPGEGSDDAGSLGTSFTTADGVTATVEPAAETTVELDGEPTGFPPVEGVLRRLDATAAVSLSAEVPVGAGFGASGAATLATVLAADAEFGPNRDREALVTAAHRAEVEAGTGLGDVFVQARGGLVWNTGDGVGRAERTDAVSYATYGDRRTADVLGDADAMARVRRAADDAFEEFDPAGPLADLFDCSWTFADRTGLPSDRVREAVAAVERAGGAATMAMVGETVVGVGADDTLPETTRITTEGAALR</sequence>
<dbReference type="GO" id="GO:0015937">
    <property type="term" value="P:coenzyme A biosynthetic process"/>
    <property type="evidence" value="ECO:0007669"/>
    <property type="project" value="UniProtKB-UniRule"/>
</dbReference>
<evidence type="ECO:0000259" key="3">
    <source>
        <dbReference type="Pfam" id="PF00288"/>
    </source>
</evidence>
<keyword evidence="1" id="KW-0173">Coenzyme A biosynthesis</keyword>
<dbReference type="InterPro" id="IPR012043">
    <property type="entry name" value="PoK"/>
</dbReference>
<name>V4GU42_9EURY</name>
<dbReference type="GO" id="GO:0005524">
    <property type="term" value="F:ATP binding"/>
    <property type="evidence" value="ECO:0007669"/>
    <property type="project" value="UniProtKB-KW"/>
</dbReference>
<accession>V4GU42</accession>
<comment type="pathway">
    <text evidence="1">Cofactor biosynthesis; coenzyme A biosynthesis.</text>
</comment>
<dbReference type="OrthoDB" id="85822at2157"/>
<comment type="caution">
    <text evidence="4">The sequence shown here is derived from an EMBL/GenBank/DDBJ whole genome shotgun (WGS) entry which is preliminary data.</text>
</comment>
<dbReference type="InterPro" id="IPR020568">
    <property type="entry name" value="Ribosomal_Su5_D2-typ_SF"/>
</dbReference>
<keyword evidence="1 4" id="KW-0418">Kinase</keyword>
<protein>
    <recommendedName>
        <fullName evidence="1">Pantoate kinase</fullName>
        <shortName evidence="1">PoK</shortName>
        <ecNumber evidence="1">2.7.1.169</ecNumber>
    </recommendedName>
</protein>
<comment type="similarity">
    <text evidence="1">Belongs to the GHMP kinase family. PoK subfamily.</text>
</comment>
<keyword evidence="1" id="KW-0808">Transferase</keyword>
<organism evidence="4 5">
    <name type="scientific">Candidatus Halobonum tyrrellensis G22</name>
    <dbReference type="NCBI Taxonomy" id="1324957"/>
    <lineage>
        <taxon>Archaea</taxon>
        <taxon>Methanobacteriati</taxon>
        <taxon>Methanobacteriota</taxon>
        <taxon>Stenosarchaea group</taxon>
        <taxon>Halobacteria</taxon>
        <taxon>Halobacteriales</taxon>
        <taxon>Haloferacaceae</taxon>
        <taxon>Candidatus Halobonum</taxon>
    </lineage>
</organism>
<evidence type="ECO:0000313" key="4">
    <source>
        <dbReference type="EMBL" id="ESP88651.1"/>
    </source>
</evidence>
<comment type="catalytic activity">
    <reaction evidence="1">
        <text>(R)-pantoate + ATP = (R)-4-phosphopantoate + ADP + H(+)</text>
        <dbReference type="Rhea" id="RHEA:28246"/>
        <dbReference type="ChEBI" id="CHEBI:15378"/>
        <dbReference type="ChEBI" id="CHEBI:15980"/>
        <dbReference type="ChEBI" id="CHEBI:30616"/>
        <dbReference type="ChEBI" id="CHEBI:61294"/>
        <dbReference type="ChEBI" id="CHEBI:456216"/>
        <dbReference type="EC" id="2.7.1.169"/>
    </reaction>
</comment>
<dbReference type="STRING" id="1324957.K933_08048"/>
<dbReference type="Gene3D" id="3.30.230.10">
    <property type="match status" value="1"/>
</dbReference>
<dbReference type="InterPro" id="IPR014721">
    <property type="entry name" value="Ribsml_uS5_D2-typ_fold_subgr"/>
</dbReference>
<proteinExistence type="inferred from homology"/>
<dbReference type="EMBL" id="ASGZ01000027">
    <property type="protein sequence ID" value="ESP88651.1"/>
    <property type="molecule type" value="Genomic_DNA"/>
</dbReference>
<gene>
    <name evidence="4" type="ORF">K933_08048</name>
</gene>
<evidence type="ECO:0000256" key="1">
    <source>
        <dbReference type="HAMAP-Rule" id="MF_02223"/>
    </source>
</evidence>
<comment type="function">
    <text evidence="1">Phosphorylates (R)-pantoate to form (R)-4-phosphopantoate in the CoA biosynthesis pathway.</text>
</comment>
<dbReference type="RefSeq" id="WP_023394195.1">
    <property type="nucleotide sequence ID" value="NZ_ASGZ01000027.1"/>
</dbReference>
<dbReference type="EC" id="2.7.1.169" evidence="1"/>